<name>A0A8R1I4C3_CAEJA</name>
<evidence type="ECO:0000256" key="1">
    <source>
        <dbReference type="SAM" id="MobiDB-lite"/>
    </source>
</evidence>
<reference evidence="2" key="2">
    <citation type="submission" date="2022-06" db="UniProtKB">
        <authorList>
            <consortium name="EnsemblMetazoa"/>
        </authorList>
    </citation>
    <scope>IDENTIFICATION</scope>
    <source>
        <strain evidence="2">DF5081</strain>
    </source>
</reference>
<dbReference type="OMA" id="NMIVANI"/>
<feature type="region of interest" description="Disordered" evidence="1">
    <location>
        <begin position="213"/>
        <end position="336"/>
    </location>
</feature>
<proteinExistence type="predicted"/>
<dbReference type="PANTHER" id="PTHR38620:SF1">
    <property type="entry name" value="CUE DOMAIN-CONTAINING PROTEIN-RELATED"/>
    <property type="match status" value="1"/>
</dbReference>
<feature type="compositionally biased region" description="Basic and acidic residues" evidence="1">
    <location>
        <begin position="35"/>
        <end position="44"/>
    </location>
</feature>
<dbReference type="PANTHER" id="PTHR38620">
    <property type="entry name" value="PROTEIN CBG07292-RELATED"/>
    <property type="match status" value="1"/>
</dbReference>
<accession>A0A8R1I4C3</accession>
<dbReference type="EnsemblMetazoa" id="CJA16614.1">
    <property type="protein sequence ID" value="CJA16614.1"/>
    <property type="gene ID" value="WBGene00135818"/>
</dbReference>
<dbReference type="Proteomes" id="UP000005237">
    <property type="component" value="Unassembled WGS sequence"/>
</dbReference>
<evidence type="ECO:0000313" key="2">
    <source>
        <dbReference type="EnsemblMetazoa" id="CJA16614.1"/>
    </source>
</evidence>
<dbReference type="AlphaFoldDB" id="A0A8R1I4C3"/>
<sequence>MRSSRDDVADELSEPPMSIPVDDKSRFLKRRTKKKADNDYHPSHDPGSVAEIPEMLHGDVLEDDYDLCVGLPPEKDIPDDDVRRLKQELTHLPFDTVLRILTMYEYDIDATIEVGRQMVVPDLVPQYIKDIVVANIATERSINPSRGASYKEFYFAKDFKGVVDTKTLVDFYYKEKNKIGNNWRMERSEVSAVDEDERDLSERMAKNNISIVIRDSTQPQKQTRGRKAAATRRMNQLKKEAESGDSDSVSASGSEPGNSAISDKSEDSPPAVFRTRDLPPETITVSTIRSIGTSTLSPIEPSLNNTKRRRKSGDEKRVGPRRSYPDRKRKPPNFFE</sequence>
<reference evidence="3" key="1">
    <citation type="submission" date="2010-08" db="EMBL/GenBank/DDBJ databases">
        <authorList>
            <consortium name="Caenorhabditis japonica Sequencing Consortium"/>
            <person name="Wilson R.K."/>
        </authorList>
    </citation>
    <scope>NUCLEOTIDE SEQUENCE [LARGE SCALE GENOMIC DNA]</scope>
    <source>
        <strain evidence="3">DF5081</strain>
    </source>
</reference>
<feature type="compositionally biased region" description="Polar residues" evidence="1">
    <location>
        <begin position="213"/>
        <end position="222"/>
    </location>
</feature>
<feature type="compositionally biased region" description="Polar residues" evidence="1">
    <location>
        <begin position="283"/>
        <end position="305"/>
    </location>
</feature>
<organism evidence="2 3">
    <name type="scientific">Caenorhabditis japonica</name>
    <dbReference type="NCBI Taxonomy" id="281687"/>
    <lineage>
        <taxon>Eukaryota</taxon>
        <taxon>Metazoa</taxon>
        <taxon>Ecdysozoa</taxon>
        <taxon>Nematoda</taxon>
        <taxon>Chromadorea</taxon>
        <taxon>Rhabditida</taxon>
        <taxon>Rhabditina</taxon>
        <taxon>Rhabditomorpha</taxon>
        <taxon>Rhabditoidea</taxon>
        <taxon>Rhabditidae</taxon>
        <taxon>Peloderinae</taxon>
        <taxon>Caenorhabditis</taxon>
    </lineage>
</organism>
<evidence type="ECO:0000313" key="3">
    <source>
        <dbReference type="Proteomes" id="UP000005237"/>
    </source>
</evidence>
<feature type="compositionally biased region" description="Basic and acidic residues" evidence="1">
    <location>
        <begin position="312"/>
        <end position="326"/>
    </location>
</feature>
<protein>
    <submittedName>
        <fullName evidence="2">Uncharacterized protein</fullName>
    </submittedName>
</protein>
<feature type="region of interest" description="Disordered" evidence="1">
    <location>
        <begin position="31"/>
        <end position="50"/>
    </location>
</feature>
<feature type="compositionally biased region" description="Basic residues" evidence="1">
    <location>
        <begin position="327"/>
        <end position="336"/>
    </location>
</feature>
<feature type="region of interest" description="Disordered" evidence="1">
    <location>
        <begin position="1"/>
        <end position="26"/>
    </location>
</feature>
<keyword evidence="3" id="KW-1185">Reference proteome</keyword>